<name>A0A9D9HS35_9BACT</name>
<evidence type="ECO:0000256" key="1">
    <source>
        <dbReference type="ARBA" id="ARBA00023015"/>
    </source>
</evidence>
<dbReference type="PANTHER" id="PTHR30146">
    <property type="entry name" value="LACI-RELATED TRANSCRIPTIONAL REPRESSOR"/>
    <property type="match status" value="1"/>
</dbReference>
<gene>
    <name evidence="5" type="ORF">IAA73_00260</name>
</gene>
<dbReference type="GO" id="GO:0003700">
    <property type="term" value="F:DNA-binding transcription factor activity"/>
    <property type="evidence" value="ECO:0007669"/>
    <property type="project" value="TreeGrafter"/>
</dbReference>
<evidence type="ECO:0000313" key="6">
    <source>
        <dbReference type="Proteomes" id="UP000823641"/>
    </source>
</evidence>
<dbReference type="CDD" id="cd01392">
    <property type="entry name" value="HTH_LacI"/>
    <property type="match status" value="1"/>
</dbReference>
<dbReference type="SMART" id="SM00354">
    <property type="entry name" value="HTH_LACI"/>
    <property type="match status" value="1"/>
</dbReference>
<dbReference type="Gene3D" id="1.10.260.40">
    <property type="entry name" value="lambda repressor-like DNA-binding domains"/>
    <property type="match status" value="1"/>
</dbReference>
<dbReference type="SUPFAM" id="SSF47413">
    <property type="entry name" value="lambda repressor-like DNA-binding domains"/>
    <property type="match status" value="1"/>
</dbReference>
<dbReference type="PROSITE" id="PS50932">
    <property type="entry name" value="HTH_LACI_2"/>
    <property type="match status" value="1"/>
</dbReference>
<dbReference type="EMBL" id="JADIMG010000003">
    <property type="protein sequence ID" value="MBO8458756.1"/>
    <property type="molecule type" value="Genomic_DNA"/>
</dbReference>
<feature type="domain" description="HTH lacI-type" evidence="4">
    <location>
        <begin position="7"/>
        <end position="61"/>
    </location>
</feature>
<proteinExistence type="predicted"/>
<evidence type="ECO:0000256" key="3">
    <source>
        <dbReference type="ARBA" id="ARBA00023163"/>
    </source>
</evidence>
<accession>A0A9D9HS35</accession>
<sequence>MEIINKIRIKDIAQKAGVSEGTVDRVLHNRGEVSEKSRQAVQKAIDELHYRPNVYARSLATKKHFRFIFFLPEHTQADYWEKVEEGINMAASELADFNVAVTPLYYNQYNHSSYAEKARQILDLQPDGVVIVPTFTEDAHVLIAGLKEKNIPYSFIDSLIDDQGFLSYYGQHSFHSGYIAAKLLLENLPLYSHVLLVRAKREGGIISNQTQERYKGFIDYVNRQCLNDKYTFTPLVLEDSPSEQNERVLLETIRRNDVKAVVTFNSKVYRIAHYLDKAHMEGIRLIGYDLLDKNVYFLKKGIIHSLIAQRPEKQAYLVLKDLCKNIIFKQETEQINYIPIDILIKENIDYYMNFE</sequence>
<dbReference type="Pfam" id="PF13407">
    <property type="entry name" value="Peripla_BP_4"/>
    <property type="match status" value="1"/>
</dbReference>
<keyword evidence="2 5" id="KW-0238">DNA-binding</keyword>
<dbReference type="InterPro" id="IPR000843">
    <property type="entry name" value="HTH_LacI"/>
</dbReference>
<reference evidence="5" key="2">
    <citation type="journal article" date="2021" name="PeerJ">
        <title>Extensive microbial diversity within the chicken gut microbiome revealed by metagenomics and culture.</title>
        <authorList>
            <person name="Gilroy R."/>
            <person name="Ravi A."/>
            <person name="Getino M."/>
            <person name="Pursley I."/>
            <person name="Horton D.L."/>
            <person name="Alikhan N.F."/>
            <person name="Baker D."/>
            <person name="Gharbi K."/>
            <person name="Hall N."/>
            <person name="Watson M."/>
            <person name="Adriaenssens E.M."/>
            <person name="Foster-Nyarko E."/>
            <person name="Jarju S."/>
            <person name="Secka A."/>
            <person name="Antonio M."/>
            <person name="Oren A."/>
            <person name="Chaudhuri R.R."/>
            <person name="La Ragione R."/>
            <person name="Hildebrand F."/>
            <person name="Pallen M.J."/>
        </authorList>
    </citation>
    <scope>NUCLEOTIDE SEQUENCE</scope>
    <source>
        <strain evidence="5">G3-3990</strain>
    </source>
</reference>
<organism evidence="5 6">
    <name type="scientific">Candidatus Gallipaludibacter merdavium</name>
    <dbReference type="NCBI Taxonomy" id="2840839"/>
    <lineage>
        <taxon>Bacteria</taxon>
        <taxon>Pseudomonadati</taxon>
        <taxon>Bacteroidota</taxon>
        <taxon>Bacteroidia</taxon>
        <taxon>Bacteroidales</taxon>
        <taxon>Candidatus Gallipaludibacter</taxon>
    </lineage>
</organism>
<dbReference type="InterPro" id="IPR028082">
    <property type="entry name" value="Peripla_BP_I"/>
</dbReference>
<evidence type="ECO:0000259" key="4">
    <source>
        <dbReference type="PROSITE" id="PS50932"/>
    </source>
</evidence>
<reference evidence="5" key="1">
    <citation type="submission" date="2020-10" db="EMBL/GenBank/DDBJ databases">
        <authorList>
            <person name="Gilroy R."/>
        </authorList>
    </citation>
    <scope>NUCLEOTIDE SEQUENCE</scope>
    <source>
        <strain evidence="5">G3-3990</strain>
    </source>
</reference>
<dbReference type="Proteomes" id="UP000823641">
    <property type="component" value="Unassembled WGS sequence"/>
</dbReference>
<dbReference type="SUPFAM" id="SSF53822">
    <property type="entry name" value="Periplasmic binding protein-like I"/>
    <property type="match status" value="1"/>
</dbReference>
<dbReference type="AlphaFoldDB" id="A0A9D9HS35"/>
<dbReference type="GO" id="GO:0000976">
    <property type="term" value="F:transcription cis-regulatory region binding"/>
    <property type="evidence" value="ECO:0007669"/>
    <property type="project" value="TreeGrafter"/>
</dbReference>
<dbReference type="PANTHER" id="PTHR30146:SF144">
    <property type="entry name" value="LACI-FAMILY TRANSCRIPTION REGULATOR"/>
    <property type="match status" value="1"/>
</dbReference>
<dbReference type="InterPro" id="IPR010982">
    <property type="entry name" value="Lambda_DNA-bd_dom_sf"/>
</dbReference>
<keyword evidence="1" id="KW-0805">Transcription regulation</keyword>
<evidence type="ECO:0000313" key="5">
    <source>
        <dbReference type="EMBL" id="MBO8458756.1"/>
    </source>
</evidence>
<dbReference type="InterPro" id="IPR025997">
    <property type="entry name" value="SBP_2_dom"/>
</dbReference>
<dbReference type="Pfam" id="PF00356">
    <property type="entry name" value="LacI"/>
    <property type="match status" value="1"/>
</dbReference>
<protein>
    <submittedName>
        <fullName evidence="5">LacI family DNA-binding transcriptional regulator</fullName>
    </submittedName>
</protein>
<comment type="caution">
    <text evidence="5">The sequence shown here is derived from an EMBL/GenBank/DDBJ whole genome shotgun (WGS) entry which is preliminary data.</text>
</comment>
<dbReference type="PROSITE" id="PS00356">
    <property type="entry name" value="HTH_LACI_1"/>
    <property type="match status" value="1"/>
</dbReference>
<dbReference type="Gene3D" id="3.40.50.2300">
    <property type="match status" value="2"/>
</dbReference>
<keyword evidence="3" id="KW-0804">Transcription</keyword>
<evidence type="ECO:0000256" key="2">
    <source>
        <dbReference type="ARBA" id="ARBA00023125"/>
    </source>
</evidence>